<proteinExistence type="predicted"/>
<comment type="caution">
    <text evidence="2">The sequence shown here is derived from an EMBL/GenBank/DDBJ whole genome shotgun (WGS) entry which is preliminary data.</text>
</comment>
<feature type="region of interest" description="Disordered" evidence="1">
    <location>
        <begin position="53"/>
        <end position="75"/>
    </location>
</feature>
<sequence length="75" mass="7718">MSLPTEHTHWTVTLTPAGPPAAAPSLRARVRRWGLTAVALFAAYLIGTAQADGSTAAPPAPAYTTPAAVTVEPPR</sequence>
<reference evidence="2 3" key="1">
    <citation type="submission" date="2020-01" db="EMBL/GenBank/DDBJ databases">
        <title>Insect and environment-associated Actinomycetes.</title>
        <authorList>
            <person name="Currrie C."/>
            <person name="Chevrette M."/>
            <person name="Carlson C."/>
            <person name="Stubbendieck R."/>
            <person name="Wendt-Pienkowski E."/>
        </authorList>
    </citation>
    <scope>NUCLEOTIDE SEQUENCE [LARGE SCALE GENOMIC DNA]</scope>
    <source>
        <strain evidence="2 3">SID7739</strain>
    </source>
</reference>
<dbReference type="EMBL" id="JAAGMQ010001316">
    <property type="protein sequence ID" value="NEC40137.1"/>
    <property type="molecule type" value="Genomic_DNA"/>
</dbReference>
<gene>
    <name evidence="2" type="ORF">G3I66_44470</name>
</gene>
<evidence type="ECO:0000256" key="1">
    <source>
        <dbReference type="SAM" id="MobiDB-lite"/>
    </source>
</evidence>
<evidence type="ECO:0000313" key="3">
    <source>
        <dbReference type="Proteomes" id="UP000475666"/>
    </source>
</evidence>
<name>A0A6G3TTS5_9ACTN</name>
<dbReference type="Proteomes" id="UP000475666">
    <property type="component" value="Unassembled WGS sequence"/>
</dbReference>
<dbReference type="AlphaFoldDB" id="A0A6G3TTS5"/>
<evidence type="ECO:0000313" key="2">
    <source>
        <dbReference type="EMBL" id="NEC40137.1"/>
    </source>
</evidence>
<organism evidence="2 3">
    <name type="scientific">Streptomyces rubrogriseus</name>
    <dbReference type="NCBI Taxonomy" id="194673"/>
    <lineage>
        <taxon>Bacteria</taxon>
        <taxon>Bacillati</taxon>
        <taxon>Actinomycetota</taxon>
        <taxon>Actinomycetes</taxon>
        <taxon>Kitasatosporales</taxon>
        <taxon>Streptomycetaceae</taxon>
        <taxon>Streptomyces</taxon>
        <taxon>Streptomyces violaceoruber group</taxon>
    </lineage>
</organism>
<protein>
    <submittedName>
        <fullName evidence="2">Uncharacterized protein</fullName>
    </submittedName>
</protein>
<dbReference type="RefSeq" id="WP_164279846.1">
    <property type="nucleotide sequence ID" value="NZ_JAAGMQ010001316.1"/>
</dbReference>
<accession>A0A6G3TTS5</accession>
<feature type="compositionally biased region" description="Low complexity" evidence="1">
    <location>
        <begin position="62"/>
        <end position="75"/>
    </location>
</feature>